<dbReference type="RefSeq" id="WP_229981400.1">
    <property type="nucleotide sequence ID" value="NZ_JAJJPB010000009.1"/>
</dbReference>
<reference evidence="1" key="1">
    <citation type="submission" date="2021-11" db="EMBL/GenBank/DDBJ databases">
        <authorList>
            <person name="Qingchun L."/>
            <person name="Dong Z."/>
            <person name="Zongwei Q."/>
            <person name="Jia Z."/>
            <person name="Duotao L."/>
        </authorList>
    </citation>
    <scope>NUCLEOTIDE SEQUENCE</scope>
    <source>
        <strain evidence="1">WLY-B-L2</strain>
    </source>
</reference>
<dbReference type="Proteomes" id="UP001165422">
    <property type="component" value="Unassembled WGS sequence"/>
</dbReference>
<organism evidence="1 2">
    <name type="scientific">Clostridium aromativorans</name>
    <dbReference type="NCBI Taxonomy" id="2836848"/>
    <lineage>
        <taxon>Bacteria</taxon>
        <taxon>Bacillati</taxon>
        <taxon>Bacillota</taxon>
        <taxon>Clostridia</taxon>
        <taxon>Eubacteriales</taxon>
        <taxon>Clostridiaceae</taxon>
        <taxon>Clostridium</taxon>
    </lineage>
</organism>
<gene>
    <name evidence="1" type="ORF">LN736_08970</name>
</gene>
<evidence type="ECO:0008006" key="3">
    <source>
        <dbReference type="Google" id="ProtNLM"/>
    </source>
</evidence>
<evidence type="ECO:0000313" key="2">
    <source>
        <dbReference type="Proteomes" id="UP001165422"/>
    </source>
</evidence>
<protein>
    <recommendedName>
        <fullName evidence="3">Spore coat protein</fullName>
    </recommendedName>
</protein>
<evidence type="ECO:0000313" key="1">
    <source>
        <dbReference type="EMBL" id="MCC9294985.1"/>
    </source>
</evidence>
<sequence length="137" mass="15895">MYPYIRSDMGIMPMCCYCRINNGMRGALKGRKYRSMFRNGEYEENRIDSGGGATTVQPIQQAPDTNQQMPEMMEGMSESDMEEKINSDTQEIISMFERHHPDIINTLICCNMSIDDARQYLSRVVKMALMHHMMHQV</sequence>
<keyword evidence="2" id="KW-1185">Reference proteome</keyword>
<accession>A0ABS8N587</accession>
<comment type="caution">
    <text evidence="1">The sequence shown here is derived from an EMBL/GenBank/DDBJ whole genome shotgun (WGS) entry which is preliminary data.</text>
</comment>
<dbReference type="EMBL" id="JAJJPB010000009">
    <property type="protein sequence ID" value="MCC9294985.1"/>
    <property type="molecule type" value="Genomic_DNA"/>
</dbReference>
<proteinExistence type="predicted"/>
<name>A0ABS8N587_9CLOT</name>